<comment type="caution">
    <text evidence="2">The sequence shown here is derived from an EMBL/GenBank/DDBJ whole genome shotgun (WGS) entry which is preliminary data.</text>
</comment>
<gene>
    <name evidence="2" type="ORF">HPB52_025019</name>
</gene>
<evidence type="ECO:0000313" key="3">
    <source>
        <dbReference type="Proteomes" id="UP000821837"/>
    </source>
</evidence>
<keyword evidence="3" id="KW-1185">Reference proteome</keyword>
<reference evidence="2" key="1">
    <citation type="journal article" date="2020" name="Cell">
        <title>Large-Scale Comparative Analyses of Tick Genomes Elucidate Their Genetic Diversity and Vector Capacities.</title>
        <authorList>
            <consortium name="Tick Genome and Microbiome Consortium (TIGMIC)"/>
            <person name="Jia N."/>
            <person name="Wang J."/>
            <person name="Shi W."/>
            <person name="Du L."/>
            <person name="Sun Y."/>
            <person name="Zhan W."/>
            <person name="Jiang J.F."/>
            <person name="Wang Q."/>
            <person name="Zhang B."/>
            <person name="Ji P."/>
            <person name="Bell-Sakyi L."/>
            <person name="Cui X.M."/>
            <person name="Yuan T.T."/>
            <person name="Jiang B.G."/>
            <person name="Yang W.F."/>
            <person name="Lam T.T."/>
            <person name="Chang Q.C."/>
            <person name="Ding S.J."/>
            <person name="Wang X.J."/>
            <person name="Zhu J.G."/>
            <person name="Ruan X.D."/>
            <person name="Zhao L."/>
            <person name="Wei J.T."/>
            <person name="Ye R.Z."/>
            <person name="Que T.C."/>
            <person name="Du C.H."/>
            <person name="Zhou Y.H."/>
            <person name="Cheng J.X."/>
            <person name="Dai P.F."/>
            <person name="Guo W.B."/>
            <person name="Han X.H."/>
            <person name="Huang E.J."/>
            <person name="Li L.F."/>
            <person name="Wei W."/>
            <person name="Gao Y.C."/>
            <person name="Liu J.Z."/>
            <person name="Shao H.Z."/>
            <person name="Wang X."/>
            <person name="Wang C.C."/>
            <person name="Yang T.C."/>
            <person name="Huo Q.B."/>
            <person name="Li W."/>
            <person name="Chen H.Y."/>
            <person name="Chen S.E."/>
            <person name="Zhou L.G."/>
            <person name="Ni X.B."/>
            <person name="Tian J.H."/>
            <person name="Sheng Y."/>
            <person name="Liu T."/>
            <person name="Pan Y.S."/>
            <person name="Xia L.Y."/>
            <person name="Li J."/>
            <person name="Zhao F."/>
            <person name="Cao W.C."/>
        </authorList>
    </citation>
    <scope>NUCLEOTIDE SEQUENCE</scope>
    <source>
        <strain evidence="2">Rsan-2018</strain>
    </source>
</reference>
<accession>A0A9D4TDL6</accession>
<evidence type="ECO:0000256" key="1">
    <source>
        <dbReference type="SAM" id="MobiDB-lite"/>
    </source>
</evidence>
<feature type="region of interest" description="Disordered" evidence="1">
    <location>
        <begin position="57"/>
        <end position="76"/>
    </location>
</feature>
<evidence type="ECO:0000313" key="2">
    <source>
        <dbReference type="EMBL" id="KAH7986376.1"/>
    </source>
</evidence>
<sequence>MEDTLAKFSAVLDGDLTGHSGPPVCIDLAEDATPKILGCRVALRDVDLGVDNDLGDCDDPEYTEKPPGKARETEFTELPFVQNGSSCLNGLHR</sequence>
<name>A0A9D4TDL6_RHISA</name>
<dbReference type="VEuPathDB" id="VectorBase:RSAN_046455"/>
<dbReference type="AlphaFoldDB" id="A0A9D4TDL6"/>
<proteinExistence type="predicted"/>
<protein>
    <submittedName>
        <fullName evidence="2">Uncharacterized protein</fullName>
    </submittedName>
</protein>
<reference evidence="2" key="2">
    <citation type="submission" date="2021-09" db="EMBL/GenBank/DDBJ databases">
        <authorList>
            <person name="Jia N."/>
            <person name="Wang J."/>
            <person name="Shi W."/>
            <person name="Du L."/>
            <person name="Sun Y."/>
            <person name="Zhan W."/>
            <person name="Jiang J."/>
            <person name="Wang Q."/>
            <person name="Zhang B."/>
            <person name="Ji P."/>
            <person name="Sakyi L.B."/>
            <person name="Cui X."/>
            <person name="Yuan T."/>
            <person name="Jiang B."/>
            <person name="Yang W."/>
            <person name="Lam T.T.-Y."/>
            <person name="Chang Q."/>
            <person name="Ding S."/>
            <person name="Wang X."/>
            <person name="Zhu J."/>
            <person name="Ruan X."/>
            <person name="Zhao L."/>
            <person name="Wei J."/>
            <person name="Que T."/>
            <person name="Du C."/>
            <person name="Cheng J."/>
            <person name="Dai P."/>
            <person name="Han X."/>
            <person name="Huang E."/>
            <person name="Gao Y."/>
            <person name="Liu J."/>
            <person name="Shao H."/>
            <person name="Ye R."/>
            <person name="Li L."/>
            <person name="Wei W."/>
            <person name="Wang X."/>
            <person name="Wang C."/>
            <person name="Huo Q."/>
            <person name="Li W."/>
            <person name="Guo W."/>
            <person name="Chen H."/>
            <person name="Chen S."/>
            <person name="Zhou L."/>
            <person name="Zhou L."/>
            <person name="Ni X."/>
            <person name="Tian J."/>
            <person name="Zhou Y."/>
            <person name="Sheng Y."/>
            <person name="Liu T."/>
            <person name="Pan Y."/>
            <person name="Xia L."/>
            <person name="Li J."/>
            <person name="Zhao F."/>
            <person name="Cao W."/>
        </authorList>
    </citation>
    <scope>NUCLEOTIDE SEQUENCE</scope>
    <source>
        <strain evidence="2">Rsan-2018</strain>
        <tissue evidence="2">Larvae</tissue>
    </source>
</reference>
<dbReference type="Proteomes" id="UP000821837">
    <property type="component" value="Unassembled WGS sequence"/>
</dbReference>
<dbReference type="EMBL" id="JABSTV010000461">
    <property type="protein sequence ID" value="KAH7986376.1"/>
    <property type="molecule type" value="Genomic_DNA"/>
</dbReference>
<feature type="compositionally biased region" description="Basic and acidic residues" evidence="1">
    <location>
        <begin position="62"/>
        <end position="74"/>
    </location>
</feature>
<organism evidence="2 3">
    <name type="scientific">Rhipicephalus sanguineus</name>
    <name type="common">Brown dog tick</name>
    <name type="synonym">Ixodes sanguineus</name>
    <dbReference type="NCBI Taxonomy" id="34632"/>
    <lineage>
        <taxon>Eukaryota</taxon>
        <taxon>Metazoa</taxon>
        <taxon>Ecdysozoa</taxon>
        <taxon>Arthropoda</taxon>
        <taxon>Chelicerata</taxon>
        <taxon>Arachnida</taxon>
        <taxon>Acari</taxon>
        <taxon>Parasitiformes</taxon>
        <taxon>Ixodida</taxon>
        <taxon>Ixodoidea</taxon>
        <taxon>Ixodidae</taxon>
        <taxon>Rhipicephalinae</taxon>
        <taxon>Rhipicephalus</taxon>
        <taxon>Rhipicephalus</taxon>
    </lineage>
</organism>